<proteinExistence type="predicted"/>
<dbReference type="OrthoDB" id="2081658at2"/>
<organism evidence="1 2">
    <name type="scientific">Alkalihalobacillus trypoxylicola</name>
    <dbReference type="NCBI Taxonomy" id="519424"/>
    <lineage>
        <taxon>Bacteria</taxon>
        <taxon>Bacillati</taxon>
        <taxon>Bacillota</taxon>
        <taxon>Bacilli</taxon>
        <taxon>Bacillales</taxon>
        <taxon>Bacillaceae</taxon>
        <taxon>Alkalihalobacillus</taxon>
    </lineage>
</organism>
<dbReference type="Pfam" id="PF13048">
    <property type="entry name" value="DUF3908"/>
    <property type="match status" value="1"/>
</dbReference>
<reference evidence="1" key="1">
    <citation type="submission" date="2016-02" db="EMBL/GenBank/DDBJ databases">
        <title>Genome sequence of Bacillus trypoxylicola KCTC 13244(T).</title>
        <authorList>
            <person name="Jeong H."/>
            <person name="Park S.-H."/>
            <person name="Choi S.-K."/>
        </authorList>
    </citation>
    <scope>NUCLEOTIDE SEQUENCE [LARGE SCALE GENOMIC DNA]</scope>
    <source>
        <strain evidence="1">KCTC 13244</strain>
    </source>
</reference>
<comment type="caution">
    <text evidence="1">The sequence shown here is derived from an EMBL/GenBank/DDBJ whole genome shotgun (WGS) entry which is preliminary data.</text>
</comment>
<sequence length="140" mass="16597">MDYNYNDFKEDVKSRRVAEYSRVFSRLISELDGLIDSNMITNFYPKNLYNDIEEKEFIFLTENKVFLVKANLENQISIISFEKLINRIELISSKHQNEVVLTVNFKSGDVLILNSKADSNENWVYEYSGAIREFYRELIK</sequence>
<dbReference type="RefSeq" id="WP_061947177.1">
    <property type="nucleotide sequence ID" value="NZ_LTAO01000001.1"/>
</dbReference>
<dbReference type="STRING" id="519424.AZF04_00905"/>
<dbReference type="Proteomes" id="UP000075806">
    <property type="component" value="Unassembled WGS sequence"/>
</dbReference>
<keyword evidence="2" id="KW-1185">Reference proteome</keyword>
<dbReference type="InterPro" id="IPR025020">
    <property type="entry name" value="DUF3908"/>
</dbReference>
<accession>A0A161PLU2</accession>
<dbReference type="AlphaFoldDB" id="A0A161PLU2"/>
<name>A0A161PLU2_9BACI</name>
<evidence type="ECO:0000313" key="1">
    <source>
        <dbReference type="EMBL" id="KYG34923.1"/>
    </source>
</evidence>
<protein>
    <submittedName>
        <fullName evidence="1">Uncharacterized protein</fullName>
    </submittedName>
</protein>
<dbReference type="EMBL" id="LTAO01000001">
    <property type="protein sequence ID" value="KYG34923.1"/>
    <property type="molecule type" value="Genomic_DNA"/>
</dbReference>
<gene>
    <name evidence="1" type="ORF">AZF04_00905</name>
</gene>
<evidence type="ECO:0000313" key="2">
    <source>
        <dbReference type="Proteomes" id="UP000075806"/>
    </source>
</evidence>